<dbReference type="InterPro" id="IPR045865">
    <property type="entry name" value="ACT-like_dom_sf"/>
</dbReference>
<evidence type="ECO:0000256" key="1">
    <source>
        <dbReference type="SAM" id="MobiDB-lite"/>
    </source>
</evidence>
<name>A0A8T8WBA5_9EURY</name>
<reference evidence="2 3" key="1">
    <citation type="journal article" date="2021" name="Int. J. Syst. Evol. Microbiol.">
        <title>Halobaculum halophilum sp. nov. and Halobaculum salinum sp. nov., isolated from salt lake and saline soil.</title>
        <authorList>
            <person name="Cui H.L."/>
            <person name="Shi X.W."/>
            <person name="Yin X.M."/>
            <person name="Yang X.Y."/>
            <person name="Hou J."/>
            <person name="Zhu L."/>
        </authorList>
    </citation>
    <scope>NUCLEOTIDE SEQUENCE [LARGE SCALE GENOMIC DNA]</scope>
    <source>
        <strain evidence="2 3">NBRC 109044</strain>
    </source>
</reference>
<sequence>MPSESTPAPDEQPVDAADADGAETDGDDAAAETDGGHETELQAHTIRLELVDEPGQLLGALKPIADNGANLLSIFHERGSLTPRGRIPVEVDIECPPDRFEGILEDLRERGVNVIQADAEEYGDEVTVVLVGHLVDTDLSDTLKRIQDCSGASVADIDLSAPAGAGSSAHSSARLRLRAHAGETASVIETVREVAAEKDIDVIAPLEGRR</sequence>
<evidence type="ECO:0000313" key="2">
    <source>
        <dbReference type="EMBL" id="QZP37106.1"/>
    </source>
</evidence>
<dbReference type="RefSeq" id="WP_222606920.1">
    <property type="nucleotide sequence ID" value="NZ_CP081958.1"/>
</dbReference>
<protein>
    <submittedName>
        <fullName evidence="2">Amino acid-binding protein</fullName>
    </submittedName>
</protein>
<feature type="region of interest" description="Disordered" evidence="1">
    <location>
        <begin position="1"/>
        <end position="37"/>
    </location>
</feature>
<dbReference type="GeneID" id="67178979"/>
<dbReference type="EMBL" id="CP081958">
    <property type="protein sequence ID" value="QZP37106.1"/>
    <property type="molecule type" value="Genomic_DNA"/>
</dbReference>
<feature type="compositionally biased region" description="Acidic residues" evidence="1">
    <location>
        <begin position="17"/>
        <end position="31"/>
    </location>
</feature>
<evidence type="ECO:0000313" key="3">
    <source>
        <dbReference type="Proteomes" id="UP000826254"/>
    </source>
</evidence>
<dbReference type="AlphaFoldDB" id="A0A8T8WBA5"/>
<keyword evidence="3" id="KW-1185">Reference proteome</keyword>
<dbReference type="KEGG" id="hmp:K6T50_12515"/>
<proteinExistence type="predicted"/>
<accession>A0A8T8WBA5</accession>
<dbReference type="CDD" id="cd04886">
    <property type="entry name" value="ACT_ThrD-II-like"/>
    <property type="match status" value="1"/>
</dbReference>
<organism evidence="2 3">
    <name type="scientific">Halobaculum magnesiiphilum</name>
    <dbReference type="NCBI Taxonomy" id="1017351"/>
    <lineage>
        <taxon>Archaea</taxon>
        <taxon>Methanobacteriati</taxon>
        <taxon>Methanobacteriota</taxon>
        <taxon>Stenosarchaea group</taxon>
        <taxon>Halobacteria</taxon>
        <taxon>Halobacteriales</taxon>
        <taxon>Haloferacaceae</taxon>
        <taxon>Halobaculum</taxon>
    </lineage>
</organism>
<gene>
    <name evidence="2" type="ORF">K6T50_12515</name>
</gene>
<dbReference type="SUPFAM" id="SSF55021">
    <property type="entry name" value="ACT-like"/>
    <property type="match status" value="1"/>
</dbReference>
<dbReference type="InterPro" id="IPR044561">
    <property type="entry name" value="ACT_ThrD-II-like"/>
</dbReference>
<dbReference type="Proteomes" id="UP000826254">
    <property type="component" value="Chromosome"/>
</dbReference>